<evidence type="ECO:0000313" key="2">
    <source>
        <dbReference type="EMBL" id="BCQ34040.1"/>
    </source>
</evidence>
<feature type="signal peptide" evidence="1">
    <location>
        <begin position="1"/>
        <end position="28"/>
    </location>
</feature>
<reference evidence="2 3" key="1">
    <citation type="submission" date="2021-01" db="EMBL/GenBank/DDBJ databases">
        <title>Complete genome sequence of Erwinia rhapontici MAFF 311153.</title>
        <authorList>
            <person name="Morohoshi T."/>
            <person name="Someya N."/>
        </authorList>
    </citation>
    <scope>NUCLEOTIDE SEQUENCE [LARGE SCALE GENOMIC DNA]</scope>
    <source>
        <strain evidence="2 3">MAFF 311153</strain>
    </source>
</reference>
<protein>
    <submittedName>
        <fullName evidence="2">Uncharacterized protein</fullName>
    </submittedName>
</protein>
<dbReference type="RefSeq" id="WP_212813957.1">
    <property type="nucleotide sequence ID" value="NZ_AP024329.1"/>
</dbReference>
<keyword evidence="1" id="KW-0732">Signal</keyword>
<gene>
    <name evidence="2" type="ORF">ERHA53_13830</name>
</gene>
<dbReference type="EMBL" id="AP024329">
    <property type="protein sequence ID" value="BCQ34040.1"/>
    <property type="molecule type" value="Genomic_DNA"/>
</dbReference>
<sequence>MYSNASRFTVTPLLIAAAVLFSATAATAADNSAFFDAALCKPAYTTKAASALYNEAEKVSKYQLVGAMAVYPLTEAVVKDGYSTKAFVLAGTTYGVLVEGNKADELAKTYQLTPEPKNPMIVATKSYIRVLADADQPSPEMGRVAITAREAQGIPGKTLLSCEFTSLADLEAMKAMAK</sequence>
<evidence type="ECO:0000313" key="3">
    <source>
        <dbReference type="Proteomes" id="UP000677515"/>
    </source>
</evidence>
<dbReference type="Proteomes" id="UP000677515">
    <property type="component" value="Chromosome"/>
</dbReference>
<feature type="chain" id="PRO_5045983004" evidence="1">
    <location>
        <begin position="29"/>
        <end position="178"/>
    </location>
</feature>
<evidence type="ECO:0000256" key="1">
    <source>
        <dbReference type="SAM" id="SignalP"/>
    </source>
</evidence>
<keyword evidence="3" id="KW-1185">Reference proteome</keyword>
<proteinExistence type="predicted"/>
<accession>A0ABN6DKB4</accession>
<organism evidence="2 3">
    <name type="scientific">Erwinia rhapontici</name>
    <name type="common">Pectobacterium rhapontici</name>
    <dbReference type="NCBI Taxonomy" id="55212"/>
    <lineage>
        <taxon>Bacteria</taxon>
        <taxon>Pseudomonadati</taxon>
        <taxon>Pseudomonadota</taxon>
        <taxon>Gammaproteobacteria</taxon>
        <taxon>Enterobacterales</taxon>
        <taxon>Erwiniaceae</taxon>
        <taxon>Erwinia</taxon>
    </lineage>
</organism>
<name>A0ABN6DKB4_ERWRD</name>